<feature type="compositionally biased region" description="Low complexity" evidence="1">
    <location>
        <begin position="250"/>
        <end position="269"/>
    </location>
</feature>
<evidence type="ECO:0000256" key="2">
    <source>
        <dbReference type="SAM" id="SignalP"/>
    </source>
</evidence>
<feature type="region of interest" description="Disordered" evidence="1">
    <location>
        <begin position="116"/>
        <end position="373"/>
    </location>
</feature>
<feature type="compositionally biased region" description="Low complexity" evidence="1">
    <location>
        <begin position="158"/>
        <end position="169"/>
    </location>
</feature>
<feature type="compositionally biased region" description="Basic and acidic residues" evidence="1">
    <location>
        <begin position="458"/>
        <end position="471"/>
    </location>
</feature>
<dbReference type="VEuPathDB" id="FungiDB:A9K55_007844"/>
<feature type="compositionally biased region" description="Low complexity" evidence="1">
    <location>
        <begin position="201"/>
        <end position="216"/>
    </location>
</feature>
<dbReference type="OrthoDB" id="3542162at2759"/>
<feature type="compositionally biased region" description="Basic and acidic residues" evidence="1">
    <location>
        <begin position="139"/>
        <end position="157"/>
    </location>
</feature>
<evidence type="ECO:0000313" key="3">
    <source>
        <dbReference type="EMBL" id="ATY61827.1"/>
    </source>
</evidence>
<name>A0A2H4SFE6_CORMI</name>
<feature type="compositionally biased region" description="Basic and acidic residues" evidence="1">
    <location>
        <begin position="170"/>
        <end position="183"/>
    </location>
</feature>
<dbReference type="EMBL" id="CP023324">
    <property type="protein sequence ID" value="ATY61827.1"/>
    <property type="molecule type" value="Genomic_DNA"/>
</dbReference>
<dbReference type="Proteomes" id="UP000323067">
    <property type="component" value="Chromosome vii"/>
</dbReference>
<protein>
    <submittedName>
        <fullName evidence="3">Uncharacterized protein</fullName>
    </submittedName>
</protein>
<evidence type="ECO:0000313" key="4">
    <source>
        <dbReference type="Proteomes" id="UP000323067"/>
    </source>
</evidence>
<evidence type="ECO:0000256" key="1">
    <source>
        <dbReference type="SAM" id="MobiDB-lite"/>
    </source>
</evidence>
<feature type="region of interest" description="Disordered" evidence="1">
    <location>
        <begin position="436"/>
        <end position="471"/>
    </location>
</feature>
<feature type="compositionally biased region" description="Low complexity" evidence="1">
    <location>
        <begin position="436"/>
        <end position="453"/>
    </location>
</feature>
<reference evidence="3 4" key="1">
    <citation type="journal article" date="2017" name="BMC Genomics">
        <title>Chromosome level assembly and secondary metabolite potential of the parasitic fungus Cordyceps militaris.</title>
        <authorList>
            <person name="Kramer G.J."/>
            <person name="Nodwell J.R."/>
        </authorList>
    </citation>
    <scope>NUCLEOTIDE SEQUENCE [LARGE SCALE GENOMIC DNA]</scope>
    <source>
        <strain evidence="3 4">ATCC 34164</strain>
    </source>
</reference>
<accession>A0A2H4SFE6</accession>
<feature type="compositionally biased region" description="Low complexity" evidence="1">
    <location>
        <begin position="125"/>
        <end position="137"/>
    </location>
</feature>
<feature type="compositionally biased region" description="Pro residues" evidence="1">
    <location>
        <begin position="343"/>
        <end position="352"/>
    </location>
</feature>
<dbReference type="AlphaFoldDB" id="A0A2H4SFE6"/>
<gene>
    <name evidence="3" type="ORF">A9K55_007844</name>
</gene>
<feature type="signal peptide" evidence="2">
    <location>
        <begin position="1"/>
        <end position="18"/>
    </location>
</feature>
<feature type="compositionally biased region" description="Low complexity" evidence="1">
    <location>
        <begin position="225"/>
        <end position="242"/>
    </location>
</feature>
<keyword evidence="2" id="KW-0732">Signal</keyword>
<organism evidence="3 4">
    <name type="scientific">Cordyceps militaris</name>
    <name type="common">Caterpillar fungus</name>
    <name type="synonym">Clavaria militaris</name>
    <dbReference type="NCBI Taxonomy" id="73501"/>
    <lineage>
        <taxon>Eukaryota</taxon>
        <taxon>Fungi</taxon>
        <taxon>Dikarya</taxon>
        <taxon>Ascomycota</taxon>
        <taxon>Pezizomycotina</taxon>
        <taxon>Sordariomycetes</taxon>
        <taxon>Hypocreomycetidae</taxon>
        <taxon>Hypocreales</taxon>
        <taxon>Cordycipitaceae</taxon>
        <taxon>Cordyceps</taxon>
    </lineage>
</organism>
<sequence length="489" mass="49168">MRFQTLWAGVALAGAATAQFLFPNSSASLQLNRAIQIQWSKSGLQAPISINLVPAGAAIRQDVVLQQVAVNIGNVGVLQWTADETITAFPKFAMVIIDARSQVVVSQPFLIQSLTRQPTQQIDLSKSGSAAGKTGSKQNADKEKAKNSSGDDKKNNNKDSSSNNNNNNKGADKGANKDGKKDSAGGNGQKEQAKGKDQNKGGLLPLPGLPDGDAPPVSLKPLPNPATSSSTSTQAPTQTATPEKPKPDQEPAAPAAGDEAKKAAPAAPVEGEEAQKAAPAAPEVAAPEAPAPAAPKAEPDTPKAAAPEAPKPAPEAVPKEVAPAAPASTTPTAPEEPAADAAAPPPPPPPAPIGFATVQPPSASETPALTPAPDVEAAAAPKGLQNAAVVVAGGSFREQTSDTWAPAPTLLPLPSLEGQKTITTAITPRPASVVSSEARAAAASETGSGSPGAVDAKPTIKAEKNGGQRREPSLVLGLLGAAVVVGLLL</sequence>
<feature type="chain" id="PRO_5014113374" evidence="2">
    <location>
        <begin position="19"/>
        <end position="489"/>
    </location>
</feature>
<feature type="compositionally biased region" description="Low complexity" evidence="1">
    <location>
        <begin position="316"/>
        <end position="342"/>
    </location>
</feature>
<proteinExistence type="predicted"/>
<feature type="compositionally biased region" description="Low complexity" evidence="1">
    <location>
        <begin position="276"/>
        <end position="288"/>
    </location>
</feature>